<protein>
    <submittedName>
        <fullName evidence="2">Uncharacterized protein</fullName>
    </submittedName>
</protein>
<dbReference type="AlphaFoldDB" id="A0A4C1SKB7"/>
<dbReference type="Proteomes" id="UP000299102">
    <property type="component" value="Unassembled WGS sequence"/>
</dbReference>
<reference evidence="2 3" key="1">
    <citation type="journal article" date="2019" name="Commun. Biol.">
        <title>The bagworm genome reveals a unique fibroin gene that provides high tensile strength.</title>
        <authorList>
            <person name="Kono N."/>
            <person name="Nakamura H."/>
            <person name="Ohtoshi R."/>
            <person name="Tomita M."/>
            <person name="Numata K."/>
            <person name="Arakawa K."/>
        </authorList>
    </citation>
    <scope>NUCLEOTIDE SEQUENCE [LARGE SCALE GENOMIC DNA]</scope>
</reference>
<gene>
    <name evidence="2" type="ORF">EVAR_101421_1</name>
</gene>
<proteinExistence type="predicted"/>
<evidence type="ECO:0000313" key="3">
    <source>
        <dbReference type="Proteomes" id="UP000299102"/>
    </source>
</evidence>
<keyword evidence="3" id="KW-1185">Reference proteome</keyword>
<organism evidence="2 3">
    <name type="scientific">Eumeta variegata</name>
    <name type="common">Bagworm moth</name>
    <name type="synonym">Eumeta japonica</name>
    <dbReference type="NCBI Taxonomy" id="151549"/>
    <lineage>
        <taxon>Eukaryota</taxon>
        <taxon>Metazoa</taxon>
        <taxon>Ecdysozoa</taxon>
        <taxon>Arthropoda</taxon>
        <taxon>Hexapoda</taxon>
        <taxon>Insecta</taxon>
        <taxon>Pterygota</taxon>
        <taxon>Neoptera</taxon>
        <taxon>Endopterygota</taxon>
        <taxon>Lepidoptera</taxon>
        <taxon>Glossata</taxon>
        <taxon>Ditrysia</taxon>
        <taxon>Tineoidea</taxon>
        <taxon>Psychidae</taxon>
        <taxon>Oiketicinae</taxon>
        <taxon>Eumeta</taxon>
    </lineage>
</organism>
<sequence>MELCSNNDISSESESDGAAEAVVVLKEKPILNSGRKKGLANRYKCEQCQHNGHKPTLEAHIRKYDPIRLIDNESATDPGQKLASSTMNCSSLQLA</sequence>
<accession>A0A4C1SKB7</accession>
<feature type="region of interest" description="Disordered" evidence="1">
    <location>
        <begin position="72"/>
        <end position="95"/>
    </location>
</feature>
<evidence type="ECO:0000313" key="2">
    <source>
        <dbReference type="EMBL" id="GBP01580.1"/>
    </source>
</evidence>
<dbReference type="EMBL" id="BGZK01003464">
    <property type="protein sequence ID" value="GBP01580.1"/>
    <property type="molecule type" value="Genomic_DNA"/>
</dbReference>
<feature type="compositionally biased region" description="Polar residues" evidence="1">
    <location>
        <begin position="73"/>
        <end position="95"/>
    </location>
</feature>
<evidence type="ECO:0000256" key="1">
    <source>
        <dbReference type="SAM" id="MobiDB-lite"/>
    </source>
</evidence>
<comment type="caution">
    <text evidence="2">The sequence shown here is derived from an EMBL/GenBank/DDBJ whole genome shotgun (WGS) entry which is preliminary data.</text>
</comment>
<name>A0A4C1SKB7_EUMVA</name>